<evidence type="ECO:0000313" key="2">
    <source>
        <dbReference type="Proteomes" id="UP000192578"/>
    </source>
</evidence>
<accession>A0A9X6NQK3</accession>
<proteinExistence type="predicted"/>
<comment type="caution">
    <text evidence="1">The sequence shown here is derived from an EMBL/GenBank/DDBJ whole genome shotgun (WGS) entry which is preliminary data.</text>
</comment>
<protein>
    <submittedName>
        <fullName evidence="1">Uncharacterized protein</fullName>
    </submittedName>
</protein>
<name>A0A9X6NQK3_HYPEX</name>
<sequence length="118" mass="13601">MTVEEVNRRCAGIFNFSITFVYNQEDDSPAPLLRTDSANIFWQLYYQLEKTFTAVLGFTVEYRVISSIQIESPQAAASARHMTNGEYVYICMGHLPLQTERFGNQTDLFRSLPDEVLY</sequence>
<reference evidence="2" key="1">
    <citation type="submission" date="2017-01" db="EMBL/GenBank/DDBJ databases">
        <title>Comparative genomics of anhydrobiosis in the tardigrade Hypsibius dujardini.</title>
        <authorList>
            <person name="Yoshida Y."/>
            <person name="Koutsovoulos G."/>
            <person name="Laetsch D."/>
            <person name="Stevens L."/>
            <person name="Kumar S."/>
            <person name="Horikawa D."/>
            <person name="Ishino K."/>
            <person name="Komine S."/>
            <person name="Tomita M."/>
            <person name="Blaxter M."/>
            <person name="Arakawa K."/>
        </authorList>
    </citation>
    <scope>NUCLEOTIDE SEQUENCE [LARGE SCALE GENOMIC DNA]</scope>
    <source>
        <strain evidence="2">Z151</strain>
    </source>
</reference>
<keyword evidence="2" id="KW-1185">Reference proteome</keyword>
<gene>
    <name evidence="1" type="ORF">BV898_19358</name>
</gene>
<evidence type="ECO:0000313" key="1">
    <source>
        <dbReference type="EMBL" id="OWA54971.1"/>
    </source>
</evidence>
<dbReference type="Proteomes" id="UP000192578">
    <property type="component" value="Unassembled WGS sequence"/>
</dbReference>
<organism evidence="1 2">
    <name type="scientific">Hypsibius exemplaris</name>
    <name type="common">Freshwater tardigrade</name>
    <dbReference type="NCBI Taxonomy" id="2072580"/>
    <lineage>
        <taxon>Eukaryota</taxon>
        <taxon>Metazoa</taxon>
        <taxon>Ecdysozoa</taxon>
        <taxon>Tardigrada</taxon>
        <taxon>Eutardigrada</taxon>
        <taxon>Parachela</taxon>
        <taxon>Hypsibioidea</taxon>
        <taxon>Hypsibiidae</taxon>
        <taxon>Hypsibius</taxon>
    </lineage>
</organism>
<dbReference type="EMBL" id="MTYJ01000496">
    <property type="protein sequence ID" value="OWA54971.1"/>
    <property type="molecule type" value="Genomic_DNA"/>
</dbReference>
<dbReference type="AlphaFoldDB" id="A0A9X6NQK3"/>